<protein>
    <submittedName>
        <fullName evidence="2">Uncharacterized protein</fullName>
    </submittedName>
</protein>
<dbReference type="AlphaFoldDB" id="A0A1M5WT54"/>
<name>A0A1M5WT54_9BACT</name>
<evidence type="ECO:0000256" key="1">
    <source>
        <dbReference type="SAM" id="MobiDB-lite"/>
    </source>
</evidence>
<evidence type="ECO:0000313" key="3">
    <source>
        <dbReference type="Proteomes" id="UP000184212"/>
    </source>
</evidence>
<proteinExistence type="predicted"/>
<dbReference type="STRING" id="947013.SAMN04488109_5993"/>
<dbReference type="Proteomes" id="UP000184212">
    <property type="component" value="Unassembled WGS sequence"/>
</dbReference>
<keyword evidence="3" id="KW-1185">Reference proteome</keyword>
<organism evidence="2 3">
    <name type="scientific">Chryseolinea serpens</name>
    <dbReference type="NCBI Taxonomy" id="947013"/>
    <lineage>
        <taxon>Bacteria</taxon>
        <taxon>Pseudomonadati</taxon>
        <taxon>Bacteroidota</taxon>
        <taxon>Cytophagia</taxon>
        <taxon>Cytophagales</taxon>
        <taxon>Fulvivirgaceae</taxon>
        <taxon>Chryseolinea</taxon>
    </lineage>
</organism>
<feature type="region of interest" description="Disordered" evidence="1">
    <location>
        <begin position="1"/>
        <end position="35"/>
    </location>
</feature>
<sequence length="76" mass="9057">MEKKTPSSPTIHSIRSVHDPERKSSDRHQTVLLSTDTLTKTTPPFYFENKTIQCQHMDRRYIPYELKLNYYGNEKK</sequence>
<accession>A0A1M5WT54</accession>
<dbReference type="EMBL" id="FQWQ01000005">
    <property type="protein sequence ID" value="SHH90719.1"/>
    <property type="molecule type" value="Genomic_DNA"/>
</dbReference>
<feature type="compositionally biased region" description="Basic and acidic residues" evidence="1">
    <location>
        <begin position="16"/>
        <end position="29"/>
    </location>
</feature>
<feature type="compositionally biased region" description="Polar residues" evidence="1">
    <location>
        <begin position="1"/>
        <end position="13"/>
    </location>
</feature>
<reference evidence="2 3" key="1">
    <citation type="submission" date="2016-11" db="EMBL/GenBank/DDBJ databases">
        <authorList>
            <person name="Jaros S."/>
            <person name="Januszkiewicz K."/>
            <person name="Wedrychowicz H."/>
        </authorList>
    </citation>
    <scope>NUCLEOTIDE SEQUENCE [LARGE SCALE GENOMIC DNA]</scope>
    <source>
        <strain evidence="2 3">DSM 24574</strain>
    </source>
</reference>
<gene>
    <name evidence="2" type="ORF">SAMN04488109_5993</name>
</gene>
<evidence type="ECO:0000313" key="2">
    <source>
        <dbReference type="EMBL" id="SHH90719.1"/>
    </source>
</evidence>